<dbReference type="PANTHER" id="PTHR47190:SF2">
    <property type="entry name" value="CELLOBIOSE DEHYDROGENASE (AFU_ORTHOLOGUE AFUA_2G17620)"/>
    <property type="match status" value="1"/>
</dbReference>
<evidence type="ECO:0000313" key="2">
    <source>
        <dbReference type="Proteomes" id="UP000809789"/>
    </source>
</evidence>
<protein>
    <recommendedName>
        <fullName evidence="3">GMC family oxidoreductase</fullName>
    </recommendedName>
</protein>
<dbReference type="AlphaFoldDB" id="A0A8K0KZ78"/>
<evidence type="ECO:0008006" key="3">
    <source>
        <dbReference type="Google" id="ProtNLM"/>
    </source>
</evidence>
<dbReference type="Proteomes" id="UP000809789">
    <property type="component" value="Unassembled WGS sequence"/>
</dbReference>
<dbReference type="EMBL" id="JAESVG020000009">
    <property type="protein sequence ID" value="KAG8624595.1"/>
    <property type="molecule type" value="Genomic_DNA"/>
</dbReference>
<dbReference type="OrthoDB" id="413885at2759"/>
<dbReference type="PANTHER" id="PTHR47190">
    <property type="entry name" value="DEHYDROGENASE, PUTATIVE-RELATED"/>
    <property type="match status" value="1"/>
</dbReference>
<proteinExistence type="predicted"/>
<organism evidence="1 2">
    <name type="scientific">Elsinoe batatas</name>
    <dbReference type="NCBI Taxonomy" id="2601811"/>
    <lineage>
        <taxon>Eukaryota</taxon>
        <taxon>Fungi</taxon>
        <taxon>Dikarya</taxon>
        <taxon>Ascomycota</taxon>
        <taxon>Pezizomycotina</taxon>
        <taxon>Dothideomycetes</taxon>
        <taxon>Dothideomycetidae</taxon>
        <taxon>Myriangiales</taxon>
        <taxon>Elsinoaceae</taxon>
        <taxon>Elsinoe</taxon>
    </lineage>
</organism>
<dbReference type="SUPFAM" id="SSF51905">
    <property type="entry name" value="FAD/NAD(P)-binding domain"/>
    <property type="match status" value="1"/>
</dbReference>
<accession>A0A8K0KZ78</accession>
<dbReference type="Pfam" id="PF12831">
    <property type="entry name" value="FAD_oxidored"/>
    <property type="match status" value="1"/>
</dbReference>
<dbReference type="InterPro" id="IPR053208">
    <property type="entry name" value="GMC_Oxidoreductase_CD"/>
</dbReference>
<sequence length="150" mass="15941">MPYRRASVRKISNSVTYEAGGDFHQLTSNSEVIVVGAGASGIVAATRFAEAGMKTLLVESGGPFFARDGGQAIQPWQRLIDPNTNITRHDGLSFFSFGLPTGPGASAFYDSSVPALAPKGLGGGTGVNGAQQFWPPRRYLDKYFGFQGLH</sequence>
<evidence type="ECO:0000313" key="1">
    <source>
        <dbReference type="EMBL" id="KAG8624595.1"/>
    </source>
</evidence>
<reference evidence="1" key="1">
    <citation type="submission" date="2021-07" db="EMBL/GenBank/DDBJ databases">
        <title>Elsinoe batatas strain:CRI-CJ2 Genome sequencing and assembly.</title>
        <authorList>
            <person name="Huang L."/>
        </authorList>
    </citation>
    <scope>NUCLEOTIDE SEQUENCE</scope>
    <source>
        <strain evidence="1">CRI-CJ2</strain>
    </source>
</reference>
<dbReference type="InterPro" id="IPR036188">
    <property type="entry name" value="FAD/NAD-bd_sf"/>
</dbReference>
<comment type="caution">
    <text evidence="1">The sequence shown here is derived from an EMBL/GenBank/DDBJ whole genome shotgun (WGS) entry which is preliminary data.</text>
</comment>
<gene>
    <name evidence="1" type="ORF">KVT40_007662</name>
</gene>
<keyword evidence="2" id="KW-1185">Reference proteome</keyword>
<dbReference type="Gene3D" id="3.50.50.60">
    <property type="entry name" value="FAD/NAD(P)-binding domain"/>
    <property type="match status" value="1"/>
</dbReference>
<name>A0A8K0KZ78_9PEZI</name>